<name>A0A9D2NJL6_9FIRM</name>
<dbReference type="EMBL" id="DWWS01000055">
    <property type="protein sequence ID" value="HJC25135.1"/>
    <property type="molecule type" value="Genomic_DNA"/>
</dbReference>
<protein>
    <submittedName>
        <fullName evidence="2">Uncharacterized protein</fullName>
    </submittedName>
</protein>
<evidence type="ECO:0000313" key="2">
    <source>
        <dbReference type="EMBL" id="HJC25135.1"/>
    </source>
</evidence>
<organism evidence="2 3">
    <name type="scientific">Candidatus Eisenbergiella merdavium</name>
    <dbReference type="NCBI Taxonomy" id="2838551"/>
    <lineage>
        <taxon>Bacteria</taxon>
        <taxon>Bacillati</taxon>
        <taxon>Bacillota</taxon>
        <taxon>Clostridia</taxon>
        <taxon>Lachnospirales</taxon>
        <taxon>Lachnospiraceae</taxon>
        <taxon>Eisenbergiella</taxon>
    </lineage>
</organism>
<gene>
    <name evidence="2" type="ORF">H9761_15780</name>
</gene>
<evidence type="ECO:0000313" key="3">
    <source>
        <dbReference type="Proteomes" id="UP000823891"/>
    </source>
</evidence>
<dbReference type="AlphaFoldDB" id="A0A9D2NJL6"/>
<comment type="caution">
    <text evidence="2">The sequence shown here is derived from an EMBL/GenBank/DDBJ whole genome shotgun (WGS) entry which is preliminary data.</text>
</comment>
<accession>A0A9D2NJL6</accession>
<dbReference type="Proteomes" id="UP000823891">
    <property type="component" value="Unassembled WGS sequence"/>
</dbReference>
<sequence>MGGGKEVSDNSDSTSVSSQVEGTLADDSIEEVKNDAEDSISSTENDSTEESATEHVESSIVFEETVAVDDEICMIKITKFLPDSSRKDRCILNAEFENKSAEKDINVQIDTAVNGVQYSTSFITNTGLSNVFQLGAGQKADSQIDLHCGYAENEIGDFTDIELTFYVMESESSAKILEKTIHIFPYGEDKAVSFVREEQPSDYVIIDDEYVTAIITGYEEISDYNSSYSVNLFLENKTDEDVCFIVKNSYLNGIEAKGSLLCTGDWVYGIVKSGRSDFGEIYWSADKLEEIGISEVEEIEIELGVFADILGMDEITNGVITLNP</sequence>
<proteinExistence type="predicted"/>
<reference evidence="2" key="2">
    <citation type="submission" date="2021-04" db="EMBL/GenBank/DDBJ databases">
        <authorList>
            <person name="Gilroy R."/>
        </authorList>
    </citation>
    <scope>NUCLEOTIDE SEQUENCE</scope>
    <source>
        <strain evidence="2">USAMLcec2-132</strain>
    </source>
</reference>
<feature type="region of interest" description="Disordered" evidence="1">
    <location>
        <begin position="1"/>
        <end position="57"/>
    </location>
</feature>
<evidence type="ECO:0000256" key="1">
    <source>
        <dbReference type="SAM" id="MobiDB-lite"/>
    </source>
</evidence>
<reference evidence="2" key="1">
    <citation type="journal article" date="2021" name="PeerJ">
        <title>Extensive microbial diversity within the chicken gut microbiome revealed by metagenomics and culture.</title>
        <authorList>
            <person name="Gilroy R."/>
            <person name="Ravi A."/>
            <person name="Getino M."/>
            <person name="Pursley I."/>
            <person name="Horton D.L."/>
            <person name="Alikhan N.F."/>
            <person name="Baker D."/>
            <person name="Gharbi K."/>
            <person name="Hall N."/>
            <person name="Watson M."/>
            <person name="Adriaenssens E.M."/>
            <person name="Foster-Nyarko E."/>
            <person name="Jarju S."/>
            <person name="Secka A."/>
            <person name="Antonio M."/>
            <person name="Oren A."/>
            <person name="Chaudhuri R.R."/>
            <person name="La Ragione R."/>
            <person name="Hildebrand F."/>
            <person name="Pallen M.J."/>
        </authorList>
    </citation>
    <scope>NUCLEOTIDE SEQUENCE</scope>
    <source>
        <strain evidence="2">USAMLcec2-132</strain>
    </source>
</reference>